<dbReference type="Gene3D" id="3.40.190.10">
    <property type="entry name" value="Periplasmic binding protein-like II"/>
    <property type="match status" value="1"/>
</dbReference>
<dbReference type="InterPro" id="IPR005064">
    <property type="entry name" value="BUG"/>
</dbReference>
<evidence type="ECO:0000256" key="2">
    <source>
        <dbReference type="SAM" id="MobiDB-lite"/>
    </source>
</evidence>
<proteinExistence type="inferred from homology"/>
<dbReference type="SUPFAM" id="SSF53850">
    <property type="entry name" value="Periplasmic binding protein-like II"/>
    <property type="match status" value="1"/>
</dbReference>
<dbReference type="Proteomes" id="UP000271374">
    <property type="component" value="Unassembled WGS sequence"/>
</dbReference>
<dbReference type="PROSITE" id="PS51257">
    <property type="entry name" value="PROKAR_LIPOPROTEIN"/>
    <property type="match status" value="1"/>
</dbReference>
<dbReference type="CDD" id="cd07012">
    <property type="entry name" value="PBP2_Bug_TTT"/>
    <property type="match status" value="1"/>
</dbReference>
<accession>A0A431WID3</accession>
<dbReference type="InterPro" id="IPR042100">
    <property type="entry name" value="Bug_dom1"/>
</dbReference>
<feature type="signal peptide" evidence="3">
    <location>
        <begin position="1"/>
        <end position="21"/>
    </location>
</feature>
<dbReference type="EMBL" id="RXNT01000003">
    <property type="protein sequence ID" value="RTR35175.1"/>
    <property type="molecule type" value="Genomic_DNA"/>
</dbReference>
<feature type="compositionally biased region" description="Polar residues" evidence="2">
    <location>
        <begin position="26"/>
        <end position="44"/>
    </location>
</feature>
<comment type="similarity">
    <text evidence="1">Belongs to the UPF0065 (bug) family.</text>
</comment>
<gene>
    <name evidence="4" type="ORF">EKG37_04630</name>
</gene>
<comment type="caution">
    <text evidence="4">The sequence shown here is derived from an EMBL/GenBank/DDBJ whole genome shotgun (WGS) entry which is preliminary data.</text>
</comment>
<evidence type="ECO:0000256" key="1">
    <source>
        <dbReference type="ARBA" id="ARBA00006987"/>
    </source>
</evidence>
<protein>
    <submittedName>
        <fullName evidence="4">Tripartite tricarboxylate transporter substrate binding protein</fullName>
    </submittedName>
</protein>
<dbReference type="OrthoDB" id="8881899at2"/>
<evidence type="ECO:0000313" key="4">
    <source>
        <dbReference type="EMBL" id="RTR35175.1"/>
    </source>
</evidence>
<dbReference type="Gene3D" id="3.40.190.150">
    <property type="entry name" value="Bordetella uptake gene, domain 1"/>
    <property type="match status" value="1"/>
</dbReference>
<keyword evidence="5" id="KW-1185">Reference proteome</keyword>
<keyword evidence="3" id="KW-0732">Signal</keyword>
<dbReference type="AlphaFoldDB" id="A0A431WID3"/>
<dbReference type="RefSeq" id="WP_126406852.1">
    <property type="nucleotide sequence ID" value="NZ_RXNT01000003.1"/>
</dbReference>
<dbReference type="PIRSF" id="PIRSF017082">
    <property type="entry name" value="YflP"/>
    <property type="match status" value="1"/>
</dbReference>
<organism evidence="4 5">
    <name type="scientific">Bacillus yapensis</name>
    <dbReference type="NCBI Taxonomy" id="2492960"/>
    <lineage>
        <taxon>Bacteria</taxon>
        <taxon>Bacillati</taxon>
        <taxon>Bacillota</taxon>
        <taxon>Bacilli</taxon>
        <taxon>Bacillales</taxon>
        <taxon>Bacillaceae</taxon>
        <taxon>Bacillus</taxon>
    </lineage>
</organism>
<evidence type="ECO:0000256" key="3">
    <source>
        <dbReference type="SAM" id="SignalP"/>
    </source>
</evidence>
<dbReference type="PANTHER" id="PTHR42928:SF5">
    <property type="entry name" value="BLR1237 PROTEIN"/>
    <property type="match status" value="1"/>
</dbReference>
<feature type="region of interest" description="Disordered" evidence="2">
    <location>
        <begin position="26"/>
        <end position="45"/>
    </location>
</feature>
<dbReference type="Pfam" id="PF03401">
    <property type="entry name" value="TctC"/>
    <property type="match status" value="1"/>
</dbReference>
<feature type="chain" id="PRO_5039166752" evidence="3">
    <location>
        <begin position="22"/>
        <end position="336"/>
    </location>
</feature>
<sequence>MGKKCSILVITFLLLATVLVACSSSTKTNENSNQSGGEKNTSDYPNRPITFVVPFSAGGSGDIMTREVAKLAEKEFGQTIIVENKEGGSGAIALNYALSKPADGYTILNHSSTLPLTMASGEIPFEAKDIQPVATMVSNYQVLAVPKDSPFITFQDFVEYAKNNPGKLNVVSSQTYGTTHIFSLKIMEEADINFNYIAYDGGSEALTRILGGNGDAITSSGEVVQQQVESGDLRLLGVSSAERLPTHPDVPTFKELGITSIDDELIWRAYFVRPGTPEEIVEKITEVLRKVSETPEFKEYAKNTNQDIYFKTGEELTEVFNNYYEDGKELFESIKK</sequence>
<evidence type="ECO:0000313" key="5">
    <source>
        <dbReference type="Proteomes" id="UP000271374"/>
    </source>
</evidence>
<dbReference type="PANTHER" id="PTHR42928">
    <property type="entry name" value="TRICARBOXYLATE-BINDING PROTEIN"/>
    <property type="match status" value="1"/>
</dbReference>
<reference evidence="4 5" key="1">
    <citation type="submission" date="2018-12" db="EMBL/GenBank/DDBJ databases">
        <title>Bacillus yapensis draft genome sequence.</title>
        <authorList>
            <person name="Yu L."/>
            <person name="Xu X."/>
            <person name="Tang X."/>
        </authorList>
    </citation>
    <scope>NUCLEOTIDE SEQUENCE [LARGE SCALE GENOMIC DNA]</scope>
    <source>
        <strain evidence="4 5">XXST-01</strain>
    </source>
</reference>
<name>A0A431WID3_9BACI</name>